<accession>A0AAV1UIV8</accession>
<gene>
    <name evidence="2" type="ORF">PM001_LOCUS18119</name>
</gene>
<dbReference type="Proteomes" id="UP001162060">
    <property type="component" value="Unassembled WGS sequence"/>
</dbReference>
<proteinExistence type="predicted"/>
<name>A0AAV1UIV8_9STRA</name>
<evidence type="ECO:0000256" key="1">
    <source>
        <dbReference type="SAM" id="MobiDB-lite"/>
    </source>
</evidence>
<dbReference type="AlphaFoldDB" id="A0AAV1UIV8"/>
<evidence type="ECO:0000313" key="2">
    <source>
        <dbReference type="EMBL" id="CAK7932969.1"/>
    </source>
</evidence>
<feature type="region of interest" description="Disordered" evidence="1">
    <location>
        <begin position="1"/>
        <end position="22"/>
    </location>
</feature>
<organism evidence="2 3">
    <name type="scientific">Peronospora matthiolae</name>
    <dbReference type="NCBI Taxonomy" id="2874970"/>
    <lineage>
        <taxon>Eukaryota</taxon>
        <taxon>Sar</taxon>
        <taxon>Stramenopiles</taxon>
        <taxon>Oomycota</taxon>
        <taxon>Peronosporomycetes</taxon>
        <taxon>Peronosporales</taxon>
        <taxon>Peronosporaceae</taxon>
        <taxon>Peronospora</taxon>
    </lineage>
</organism>
<dbReference type="EMBL" id="CAKLBY020000193">
    <property type="protein sequence ID" value="CAK7932969.1"/>
    <property type="molecule type" value="Genomic_DNA"/>
</dbReference>
<reference evidence="2" key="1">
    <citation type="submission" date="2024-01" db="EMBL/GenBank/DDBJ databases">
        <authorList>
            <person name="Webb A."/>
        </authorList>
    </citation>
    <scope>NUCLEOTIDE SEQUENCE</scope>
    <source>
        <strain evidence="2">Pm1</strain>
    </source>
</reference>
<comment type="caution">
    <text evidence="2">The sequence shown here is derived from an EMBL/GenBank/DDBJ whole genome shotgun (WGS) entry which is preliminary data.</text>
</comment>
<protein>
    <submittedName>
        <fullName evidence="2">Uncharacterized protein</fullName>
    </submittedName>
</protein>
<evidence type="ECO:0000313" key="3">
    <source>
        <dbReference type="Proteomes" id="UP001162060"/>
    </source>
</evidence>
<sequence length="59" mass="6214">MGDRVEAKGATGASKDDDSVSAPPVPFSTCCLNACGTQDFLDAAGDWRGFSEMIQKMQV</sequence>